<dbReference type="EMBL" id="CAUYUJ010019547">
    <property type="protein sequence ID" value="CAK0892002.1"/>
    <property type="molecule type" value="Genomic_DNA"/>
</dbReference>
<gene>
    <name evidence="2" type="ORF">PCOR1329_LOCUS71761</name>
</gene>
<feature type="non-terminal residue" evidence="2">
    <location>
        <position position="103"/>
    </location>
</feature>
<keyword evidence="3" id="KW-1185">Reference proteome</keyword>
<name>A0ABN9X2N7_9DINO</name>
<evidence type="ECO:0000313" key="2">
    <source>
        <dbReference type="EMBL" id="CAK0892002.1"/>
    </source>
</evidence>
<organism evidence="2 3">
    <name type="scientific">Prorocentrum cordatum</name>
    <dbReference type="NCBI Taxonomy" id="2364126"/>
    <lineage>
        <taxon>Eukaryota</taxon>
        <taxon>Sar</taxon>
        <taxon>Alveolata</taxon>
        <taxon>Dinophyceae</taxon>
        <taxon>Prorocentrales</taxon>
        <taxon>Prorocentraceae</taxon>
        <taxon>Prorocentrum</taxon>
    </lineage>
</organism>
<protein>
    <submittedName>
        <fullName evidence="2">Uncharacterized protein</fullName>
    </submittedName>
</protein>
<keyword evidence="1" id="KW-0812">Transmembrane</keyword>
<sequence length="103" mass="10812">MTLYTATLQLIAKAPEASGAAVSAEGADAFPRDAFLTWLGGPRDRPQAGALLAGAMPYAWLVLVVVRQDMRLWSRTLAVGATLAVLNSFVVMATVLPEPGGLE</sequence>
<keyword evidence="1" id="KW-1133">Transmembrane helix</keyword>
<dbReference type="Proteomes" id="UP001189429">
    <property type="component" value="Unassembled WGS sequence"/>
</dbReference>
<comment type="caution">
    <text evidence="2">The sequence shown here is derived from an EMBL/GenBank/DDBJ whole genome shotgun (WGS) entry which is preliminary data.</text>
</comment>
<keyword evidence="1" id="KW-0472">Membrane</keyword>
<proteinExistence type="predicted"/>
<reference evidence="2" key="1">
    <citation type="submission" date="2023-10" db="EMBL/GenBank/DDBJ databases">
        <authorList>
            <person name="Chen Y."/>
            <person name="Shah S."/>
            <person name="Dougan E. K."/>
            <person name="Thang M."/>
            <person name="Chan C."/>
        </authorList>
    </citation>
    <scope>NUCLEOTIDE SEQUENCE [LARGE SCALE GENOMIC DNA]</scope>
</reference>
<evidence type="ECO:0000313" key="3">
    <source>
        <dbReference type="Proteomes" id="UP001189429"/>
    </source>
</evidence>
<feature type="transmembrane region" description="Helical" evidence="1">
    <location>
        <begin position="78"/>
        <end position="96"/>
    </location>
</feature>
<accession>A0ABN9X2N7</accession>
<feature type="transmembrane region" description="Helical" evidence="1">
    <location>
        <begin position="48"/>
        <end position="66"/>
    </location>
</feature>
<evidence type="ECO:0000256" key="1">
    <source>
        <dbReference type="SAM" id="Phobius"/>
    </source>
</evidence>